<accession>A0A940PTU3</accession>
<sequence length="256" mass="26831">MKILVLIKEVPDTAATRMLNSETGILDRVASEPVPDEINERTLEHALRYRDGGAEAEIVVLAVVPDTAVTSVRKFLAMGADSAVIVSDPNIAGADAARTSQIIAAAVERIAPDLVLAGNESTDGRGGVVPSMVAEYLGWPVLPSLNELEITEGTVAGSVTVEAETLRLSASLPAVASVTERSAEARFPNFKGIMQAKKKPLETWTLADVAVGEERAANSVMVSAALRPARTAGTKVEDDGTAVAALVDFMASNRLI</sequence>
<reference evidence="9" key="1">
    <citation type="submission" date="2021-02" db="EMBL/GenBank/DDBJ databases">
        <title>Sequencing the genomes of 1000 actinobacteria strains.</title>
        <authorList>
            <person name="Klenk H.-P."/>
        </authorList>
    </citation>
    <scope>NUCLEOTIDE SEQUENCE</scope>
    <source>
        <strain evidence="9">DSM 22850</strain>
    </source>
</reference>
<keyword evidence="10" id="KW-1185">Reference proteome</keyword>
<dbReference type="EMBL" id="JAFIDA010000001">
    <property type="protein sequence ID" value="MBP1326698.1"/>
    <property type="molecule type" value="Genomic_DNA"/>
</dbReference>
<evidence type="ECO:0000256" key="1">
    <source>
        <dbReference type="ARBA" id="ARBA00001974"/>
    </source>
</evidence>
<dbReference type="PANTHER" id="PTHR21294:SF8">
    <property type="entry name" value="ELECTRON TRANSFER FLAVOPROTEIN SUBUNIT BETA"/>
    <property type="match status" value="1"/>
</dbReference>
<gene>
    <name evidence="9" type="ORF">JOF28_001930</name>
</gene>
<evidence type="ECO:0000313" key="10">
    <source>
        <dbReference type="Proteomes" id="UP000675163"/>
    </source>
</evidence>
<dbReference type="PANTHER" id="PTHR21294">
    <property type="entry name" value="ELECTRON TRANSFER FLAVOPROTEIN BETA-SUBUNIT"/>
    <property type="match status" value="1"/>
</dbReference>
<evidence type="ECO:0000313" key="9">
    <source>
        <dbReference type="EMBL" id="MBP1326698.1"/>
    </source>
</evidence>
<evidence type="ECO:0000256" key="5">
    <source>
        <dbReference type="ARBA" id="ARBA00022448"/>
    </source>
</evidence>
<evidence type="ECO:0000256" key="2">
    <source>
        <dbReference type="ARBA" id="ARBA00007557"/>
    </source>
</evidence>
<comment type="subunit">
    <text evidence="3">Heterodimer of an alpha and a beta subunit.</text>
</comment>
<feature type="domain" description="Electron transfer flavoprotein alpha/beta-subunit N-terminal" evidence="8">
    <location>
        <begin position="23"/>
        <end position="213"/>
    </location>
</feature>
<dbReference type="Proteomes" id="UP000675163">
    <property type="component" value="Unassembled WGS sequence"/>
</dbReference>
<dbReference type="Gene3D" id="3.40.50.620">
    <property type="entry name" value="HUPs"/>
    <property type="match status" value="1"/>
</dbReference>
<proteinExistence type="inferred from homology"/>
<dbReference type="InterPro" id="IPR012255">
    <property type="entry name" value="ETF_b"/>
</dbReference>
<protein>
    <recommendedName>
        <fullName evidence="4">Electron transfer flavoprotein subunit beta</fullName>
    </recommendedName>
</protein>
<evidence type="ECO:0000256" key="4">
    <source>
        <dbReference type="ARBA" id="ARBA00016797"/>
    </source>
</evidence>
<keyword evidence="6" id="KW-0249">Electron transport</keyword>
<dbReference type="AlphaFoldDB" id="A0A940PTU3"/>
<dbReference type="InterPro" id="IPR014729">
    <property type="entry name" value="Rossmann-like_a/b/a_fold"/>
</dbReference>
<dbReference type="InterPro" id="IPR033948">
    <property type="entry name" value="ETF_beta_N"/>
</dbReference>
<comment type="function">
    <text evidence="7">The electron transfer flavoprotein serves as a specific electron acceptor for other dehydrogenases. It transfers the electrons to the main respiratory chain via ETF-ubiquinone oxidoreductase (ETF dehydrogenase).</text>
</comment>
<dbReference type="PIRSF" id="PIRSF000090">
    <property type="entry name" value="Beta-ETF"/>
    <property type="match status" value="1"/>
</dbReference>
<comment type="caution">
    <text evidence="9">The sequence shown here is derived from an EMBL/GenBank/DDBJ whole genome shotgun (WGS) entry which is preliminary data.</text>
</comment>
<dbReference type="InterPro" id="IPR014730">
    <property type="entry name" value="ETF_a/b_N"/>
</dbReference>
<dbReference type="Pfam" id="PF01012">
    <property type="entry name" value="ETF"/>
    <property type="match status" value="1"/>
</dbReference>
<comment type="similarity">
    <text evidence="2">Belongs to the ETF beta-subunit/FixA family.</text>
</comment>
<keyword evidence="5" id="KW-0813">Transport</keyword>
<evidence type="ECO:0000256" key="6">
    <source>
        <dbReference type="ARBA" id="ARBA00022982"/>
    </source>
</evidence>
<organism evidence="9 10">
    <name type="scientific">Leucobacter exalbidus</name>
    <dbReference type="NCBI Taxonomy" id="662960"/>
    <lineage>
        <taxon>Bacteria</taxon>
        <taxon>Bacillati</taxon>
        <taxon>Actinomycetota</taxon>
        <taxon>Actinomycetes</taxon>
        <taxon>Micrococcales</taxon>
        <taxon>Microbacteriaceae</taxon>
        <taxon>Leucobacter</taxon>
    </lineage>
</organism>
<dbReference type="GO" id="GO:0005829">
    <property type="term" value="C:cytosol"/>
    <property type="evidence" value="ECO:0007669"/>
    <property type="project" value="TreeGrafter"/>
</dbReference>
<evidence type="ECO:0000256" key="3">
    <source>
        <dbReference type="ARBA" id="ARBA00011355"/>
    </source>
</evidence>
<dbReference type="SUPFAM" id="SSF52402">
    <property type="entry name" value="Adenine nucleotide alpha hydrolases-like"/>
    <property type="match status" value="1"/>
</dbReference>
<dbReference type="SMART" id="SM00893">
    <property type="entry name" value="ETF"/>
    <property type="match status" value="1"/>
</dbReference>
<dbReference type="GO" id="GO:0009055">
    <property type="term" value="F:electron transfer activity"/>
    <property type="evidence" value="ECO:0007669"/>
    <property type="project" value="InterPro"/>
</dbReference>
<name>A0A940PTU3_9MICO</name>
<dbReference type="RefSeq" id="WP_209705565.1">
    <property type="nucleotide sequence ID" value="NZ_JAFIDA010000001.1"/>
</dbReference>
<evidence type="ECO:0000259" key="8">
    <source>
        <dbReference type="SMART" id="SM00893"/>
    </source>
</evidence>
<evidence type="ECO:0000256" key="7">
    <source>
        <dbReference type="ARBA" id="ARBA00025649"/>
    </source>
</evidence>
<dbReference type="CDD" id="cd01714">
    <property type="entry name" value="ETF_beta"/>
    <property type="match status" value="1"/>
</dbReference>
<comment type="cofactor">
    <cofactor evidence="1">
        <name>FAD</name>
        <dbReference type="ChEBI" id="CHEBI:57692"/>
    </cofactor>
</comment>